<dbReference type="InterPro" id="IPR051033">
    <property type="entry name" value="SH3BGR"/>
</dbReference>
<dbReference type="EMBL" id="QJNU01001587">
    <property type="protein sequence ID" value="RYO74390.1"/>
    <property type="molecule type" value="Genomic_DNA"/>
</dbReference>
<evidence type="ECO:0000313" key="2">
    <source>
        <dbReference type="EMBL" id="RYO74390.1"/>
    </source>
</evidence>
<feature type="compositionally biased region" description="Low complexity" evidence="1">
    <location>
        <begin position="150"/>
        <end position="159"/>
    </location>
</feature>
<dbReference type="PANTHER" id="PTHR12232:SF0">
    <property type="entry name" value="THIOREDOXIN DOMAIN-CONTAINING PROTEIN"/>
    <property type="match status" value="1"/>
</dbReference>
<keyword evidence="3" id="KW-1185">Reference proteome</keyword>
<organism evidence="2 3">
    <name type="scientific">Monosporascus ibericus</name>
    <dbReference type="NCBI Taxonomy" id="155417"/>
    <lineage>
        <taxon>Eukaryota</taxon>
        <taxon>Fungi</taxon>
        <taxon>Dikarya</taxon>
        <taxon>Ascomycota</taxon>
        <taxon>Pezizomycotina</taxon>
        <taxon>Sordariomycetes</taxon>
        <taxon>Xylariomycetidae</taxon>
        <taxon>Xylariales</taxon>
        <taxon>Xylariales incertae sedis</taxon>
        <taxon>Monosporascus</taxon>
    </lineage>
</organism>
<feature type="compositionally biased region" description="Low complexity" evidence="1">
    <location>
        <begin position="252"/>
        <end position="280"/>
    </location>
</feature>
<dbReference type="InterPro" id="IPR036249">
    <property type="entry name" value="Thioredoxin-like_sf"/>
</dbReference>
<dbReference type="PANTHER" id="PTHR12232">
    <property type="entry name" value="SH3 DOMAIN-BINDING GLUTAMIC ACID-RICH-LIKE PROTEIN"/>
    <property type="match status" value="1"/>
</dbReference>
<evidence type="ECO:0000256" key="1">
    <source>
        <dbReference type="SAM" id="MobiDB-lite"/>
    </source>
</evidence>
<feature type="region of interest" description="Disordered" evidence="1">
    <location>
        <begin position="221"/>
        <end position="342"/>
    </location>
</feature>
<evidence type="ECO:0000313" key="3">
    <source>
        <dbReference type="Proteomes" id="UP000293360"/>
    </source>
</evidence>
<dbReference type="STRING" id="155417.A0A4Q4SS05"/>
<feature type="compositionally biased region" description="Low complexity" evidence="1">
    <location>
        <begin position="169"/>
        <end position="190"/>
    </location>
</feature>
<dbReference type="GO" id="GO:0005737">
    <property type="term" value="C:cytoplasm"/>
    <property type="evidence" value="ECO:0007669"/>
    <property type="project" value="TreeGrafter"/>
</dbReference>
<name>A0A4Q4SS05_9PEZI</name>
<protein>
    <recommendedName>
        <fullName evidence="4">Glutaredoxin domain-containing protein</fullName>
    </recommendedName>
</protein>
<gene>
    <name evidence="2" type="ORF">DL764_010842</name>
</gene>
<dbReference type="Gene3D" id="3.40.30.10">
    <property type="entry name" value="Glutaredoxin"/>
    <property type="match status" value="1"/>
</dbReference>
<accession>A0A4Q4SS05</accession>
<evidence type="ECO:0008006" key="4">
    <source>
        <dbReference type="Google" id="ProtNLM"/>
    </source>
</evidence>
<proteinExistence type="predicted"/>
<dbReference type="Proteomes" id="UP000293360">
    <property type="component" value="Unassembled WGS sequence"/>
</dbReference>
<dbReference type="SUPFAM" id="SSF52833">
    <property type="entry name" value="Thioredoxin-like"/>
    <property type="match status" value="1"/>
</dbReference>
<feature type="region of interest" description="Disordered" evidence="1">
    <location>
        <begin position="121"/>
        <end position="190"/>
    </location>
</feature>
<reference evidence="2 3" key="1">
    <citation type="submission" date="2018-06" db="EMBL/GenBank/DDBJ databases">
        <title>Complete Genomes of Monosporascus.</title>
        <authorList>
            <person name="Robinson A.J."/>
            <person name="Natvig D.O."/>
        </authorList>
    </citation>
    <scope>NUCLEOTIDE SEQUENCE [LARGE SCALE GENOMIC DNA]</scope>
    <source>
        <strain evidence="2 3">CBS 110550</strain>
    </source>
</reference>
<dbReference type="OrthoDB" id="9932926at2759"/>
<sequence>MADATKTTTSYSTDPALYMYTSLTAGSSHIVTATSRLETILRANRVPFKAIDIAVDEKARMLWGRRAGKDANGRMRKLPGLVQMGLVLGDLVEIEEWNEYGEVRQHVTIYHDDFTIPTKAEAEKLPNKLGGTRSMLPTATAAKPAESSIPSTAGAAAQPPAAPPLPENTKPAATSSSSSEGPKKSAASAVASATAPIRSVAEEAAQKAKQLRLESLREKVYGGKKDSGDAATTKDAKEDAAATTAEDKDKATSTTTAASTKEEGAPAPAVSVDSAAAGVSELTISPMARRRSEDDGGAEGVKQHGGSTVADAPAEEIEAVEEAQVIPEAPEEEDGKTEGAKK</sequence>
<comment type="caution">
    <text evidence="2">The sequence shown here is derived from an EMBL/GenBank/DDBJ whole genome shotgun (WGS) entry which is preliminary data.</text>
</comment>
<dbReference type="AlphaFoldDB" id="A0A4Q4SS05"/>
<feature type="compositionally biased region" description="Basic and acidic residues" evidence="1">
    <location>
        <begin position="221"/>
        <end position="251"/>
    </location>
</feature>